<keyword evidence="2" id="KW-1133">Transmembrane helix</keyword>
<gene>
    <name evidence="3" type="ORF">C485_07172</name>
</gene>
<feature type="compositionally biased region" description="Basic and acidic residues" evidence="1">
    <location>
        <begin position="25"/>
        <end position="35"/>
    </location>
</feature>
<evidence type="ECO:0000256" key="1">
    <source>
        <dbReference type="SAM" id="MobiDB-lite"/>
    </source>
</evidence>
<evidence type="ECO:0000313" key="3">
    <source>
        <dbReference type="EMBL" id="ELY86679.1"/>
    </source>
</evidence>
<protein>
    <submittedName>
        <fullName evidence="3">Uncharacterized protein</fullName>
    </submittedName>
</protein>
<feature type="transmembrane region" description="Helical" evidence="2">
    <location>
        <begin position="46"/>
        <end position="65"/>
    </location>
</feature>
<accession>L9ZK01</accession>
<keyword evidence="2" id="KW-0812">Transmembrane</keyword>
<dbReference type="InterPro" id="IPR058341">
    <property type="entry name" value="DUF8028"/>
</dbReference>
<evidence type="ECO:0000313" key="4">
    <source>
        <dbReference type="Proteomes" id="UP000011511"/>
    </source>
</evidence>
<proteinExistence type="predicted"/>
<keyword evidence="2" id="KW-0472">Membrane</keyword>
<dbReference type="AlphaFoldDB" id="L9ZK01"/>
<feature type="transmembrane region" description="Helical" evidence="2">
    <location>
        <begin position="71"/>
        <end position="91"/>
    </location>
</feature>
<dbReference type="Proteomes" id="UP000011511">
    <property type="component" value="Unassembled WGS sequence"/>
</dbReference>
<dbReference type="eggNOG" id="arCOG07497">
    <property type="taxonomic scope" value="Archaea"/>
</dbReference>
<keyword evidence="4" id="KW-1185">Reference proteome</keyword>
<reference evidence="3 4" key="1">
    <citation type="journal article" date="2014" name="PLoS Genet.">
        <title>Phylogenetically driven sequencing of extremely halophilic archaea reveals strategies for static and dynamic osmo-response.</title>
        <authorList>
            <person name="Becker E.A."/>
            <person name="Seitzer P.M."/>
            <person name="Tritt A."/>
            <person name="Larsen D."/>
            <person name="Krusor M."/>
            <person name="Yao A.I."/>
            <person name="Wu D."/>
            <person name="Madern D."/>
            <person name="Eisen J.A."/>
            <person name="Darling A.E."/>
            <person name="Facciotti M.T."/>
        </authorList>
    </citation>
    <scope>NUCLEOTIDE SEQUENCE [LARGE SCALE GENOMIC DNA]</scope>
    <source>
        <strain evidence="3 4">JCM 12890</strain>
    </source>
</reference>
<feature type="region of interest" description="Disordered" evidence="1">
    <location>
        <begin position="1"/>
        <end position="37"/>
    </location>
</feature>
<dbReference type="Pfam" id="PF26071">
    <property type="entry name" value="DUF8028"/>
    <property type="match status" value="1"/>
</dbReference>
<sequence length="97" mass="10313">MTHHVSSMPSPSPSEQRSGESSPPSDRRDDDHGALERAVPGLASPIRAAGFWTAIALPVLYLPLLATGLSSSLDCVVFLGLLVTNLLALYVGHAHRR</sequence>
<comment type="caution">
    <text evidence="3">The sequence shown here is derived from an EMBL/GenBank/DDBJ whole genome shotgun (WGS) entry which is preliminary data.</text>
</comment>
<name>L9ZK01_NATA2</name>
<evidence type="ECO:0000256" key="2">
    <source>
        <dbReference type="SAM" id="Phobius"/>
    </source>
</evidence>
<organism evidence="3 4">
    <name type="scientific">Natrinema altunense (strain JCM 12890 / CGMCC 1.3731 / AJ2)</name>
    <dbReference type="NCBI Taxonomy" id="1227494"/>
    <lineage>
        <taxon>Archaea</taxon>
        <taxon>Methanobacteriati</taxon>
        <taxon>Methanobacteriota</taxon>
        <taxon>Stenosarchaea group</taxon>
        <taxon>Halobacteria</taxon>
        <taxon>Halobacteriales</taxon>
        <taxon>Natrialbaceae</taxon>
        <taxon>Natrinema</taxon>
    </lineage>
</organism>
<dbReference type="PATRIC" id="fig|1227494.3.peg.1426"/>
<dbReference type="EMBL" id="AOIK01000025">
    <property type="protein sequence ID" value="ELY86679.1"/>
    <property type="molecule type" value="Genomic_DNA"/>
</dbReference>